<accession>A0A934X0M4</accession>
<dbReference type="SMART" id="SM00861">
    <property type="entry name" value="Transket_pyr"/>
    <property type="match status" value="1"/>
</dbReference>
<dbReference type="EMBL" id="JAEQBW010000010">
    <property type="protein sequence ID" value="MBK6266753.1"/>
    <property type="molecule type" value="Genomic_DNA"/>
</dbReference>
<protein>
    <recommendedName>
        <fullName evidence="4">oxoglutarate dehydrogenase (succinyl-transferring)</fullName>
        <ecNumber evidence="4">1.2.4.2</ecNumber>
    </recommendedName>
</protein>
<evidence type="ECO:0000256" key="1">
    <source>
        <dbReference type="ARBA" id="ARBA00001964"/>
    </source>
</evidence>
<evidence type="ECO:0000256" key="6">
    <source>
        <dbReference type="ARBA" id="ARBA00023052"/>
    </source>
</evidence>
<keyword evidence="9" id="KW-1185">Reference proteome</keyword>
<evidence type="ECO:0000313" key="8">
    <source>
        <dbReference type="EMBL" id="MBK6266753.1"/>
    </source>
</evidence>
<name>A0A934X0M4_9BACT</name>
<reference evidence="8" key="1">
    <citation type="submission" date="2021-01" db="EMBL/GenBank/DDBJ databases">
        <title>Marivirga aurantiaca sp. nov., isolated from intertidal surface sediments.</title>
        <authorList>
            <person name="Zhang M."/>
        </authorList>
    </citation>
    <scope>NUCLEOTIDE SEQUENCE</scope>
    <source>
        <strain evidence="8">S37H4</strain>
    </source>
</reference>
<dbReference type="Pfam" id="PF16078">
    <property type="entry name" value="2-oxogl_dehyd_N"/>
    <property type="match status" value="1"/>
</dbReference>
<evidence type="ECO:0000313" key="9">
    <source>
        <dbReference type="Proteomes" id="UP000611723"/>
    </source>
</evidence>
<dbReference type="Gene3D" id="3.40.50.11610">
    <property type="entry name" value="Multifunctional 2-oxoglutarate metabolism enzyme, C-terminal domain"/>
    <property type="match status" value="1"/>
</dbReference>
<evidence type="ECO:0000256" key="3">
    <source>
        <dbReference type="ARBA" id="ARBA00006936"/>
    </source>
</evidence>
<dbReference type="Gene3D" id="3.40.50.12470">
    <property type="match status" value="1"/>
</dbReference>
<sequence length="914" mass="104584">MDKYSYIANAHSNYLDELYQSYKKDPQSVDDSWQRFFEGFEFSQRDFGSNGIDGIEKEDAKVSSKETKVRNLIQAYRMRGHLKSKTNPVRERRAHDARISLEEFGLTEADLKEEFTIGSEIGIGKASLKKILDTLDKIYIGSIGFEYMHIRDPKIVDWFIDKTEKPQGNYQPAKEDKKRILSKLNEAVVFENFLHTKFLGQKRFSLEGGENTIPFLDKVINRSSDLGTKEVVIGMAHRGRLNVLTNIMGKTYEEIFNEFEGNTDPDLTMGDGDVKYHMGYSSHFELSNGKKMYVKLTPNPSHLEAVNSVVLGYARAQIDDEYKGDVNSTIPILIHGDAAIAGQGIVYETTQMSLLEGFSTGGTIHFVINNQVGFTTDYDDARSSIYCTDIAKMIDAPVLHVNGDDAEAVNFAANLAVEYRAAFNKDIFIDLLCYRRHGHNESDEPKFTQPKLYNKIAKHPSPREVYVRKLTERGDFDSGTIKDMEKTFKKQLQDRLNEVKQKPLPYKPQKIEEEWEQLRRAKSDDFLKSPQTAISKELLEKIGKALTTLPKGFKPLKQIDKLFKERKKNFFEDENLNWADAELLAYGSLLMDGNIVRMSGQDVKRGTFSHRHSYVFDAETNEPYCNLDHIDDKQGQKFKIYNSLLSEFGVLGFEYGYAMATPSALVIWEAQFGDFANGAQVMIDQFITSAESKWQRMNGLVMLLPHGYEGQGPEHSNARPERFLQLAAEENLIVTNITTPANLFHMFRRQVAWEFRKPLVQFSPKSLLRHPKVISPVKDFTEGGFKEIYTDPYVDNKKVKRVVLCAGKVYYDLLEKQQADKRKDVAIIRIEQLHPFPMKQVDEALAKFNDPEIIWVQEEPSNMGYWTYILRTVTERGAIRLISRKSSASPATGYAKVHKTEQEALVNKAFDLKK</sequence>
<dbReference type="SUPFAM" id="SSF52518">
    <property type="entry name" value="Thiamin diphosphate-binding fold (THDP-binding)"/>
    <property type="match status" value="2"/>
</dbReference>
<comment type="function">
    <text evidence="2">E1 component of the 2-oxoglutarate dehydrogenase (OGDH) complex which catalyzes the decarboxylation of 2-oxoglutarate, the first step in the conversion of 2-oxoglutarate to succinyl-CoA and CO(2).</text>
</comment>
<dbReference type="PIRSF" id="PIRSF000157">
    <property type="entry name" value="Oxoglu_dh_E1"/>
    <property type="match status" value="1"/>
</dbReference>
<dbReference type="RefSeq" id="WP_201432439.1">
    <property type="nucleotide sequence ID" value="NZ_JAEQBW010000010.1"/>
</dbReference>
<dbReference type="Proteomes" id="UP000611723">
    <property type="component" value="Unassembled WGS sequence"/>
</dbReference>
<feature type="domain" description="Transketolase-like pyrimidine-binding" evidence="7">
    <location>
        <begin position="576"/>
        <end position="770"/>
    </location>
</feature>
<dbReference type="InterPro" id="IPR032106">
    <property type="entry name" value="2-oxogl_dehyd_N"/>
</dbReference>
<dbReference type="Gene3D" id="1.10.287.1150">
    <property type="entry name" value="TPP helical domain"/>
    <property type="match status" value="1"/>
</dbReference>
<dbReference type="GO" id="GO:0004591">
    <property type="term" value="F:oxoglutarate dehydrogenase (succinyl-transferring) activity"/>
    <property type="evidence" value="ECO:0007669"/>
    <property type="project" value="UniProtKB-EC"/>
</dbReference>
<dbReference type="GO" id="GO:0045252">
    <property type="term" value="C:oxoglutarate dehydrogenase complex"/>
    <property type="evidence" value="ECO:0007669"/>
    <property type="project" value="TreeGrafter"/>
</dbReference>
<comment type="similarity">
    <text evidence="3">Belongs to the alpha-ketoglutarate dehydrogenase family.</text>
</comment>
<dbReference type="InterPro" id="IPR001017">
    <property type="entry name" value="DH_E1"/>
</dbReference>
<dbReference type="InterPro" id="IPR031717">
    <property type="entry name" value="ODO-1/KGD_C"/>
</dbReference>
<evidence type="ECO:0000259" key="7">
    <source>
        <dbReference type="SMART" id="SM00861"/>
    </source>
</evidence>
<dbReference type="Gene3D" id="3.40.50.970">
    <property type="match status" value="1"/>
</dbReference>
<dbReference type="NCBIfam" id="TIGR00239">
    <property type="entry name" value="2oxo_dh_E1"/>
    <property type="match status" value="1"/>
</dbReference>
<gene>
    <name evidence="8" type="ORF">JKA74_17040</name>
</gene>
<dbReference type="PANTHER" id="PTHR23152:SF4">
    <property type="entry name" value="2-OXOADIPATE DEHYDROGENASE COMPLEX COMPONENT E1"/>
    <property type="match status" value="1"/>
</dbReference>
<proteinExistence type="inferred from homology"/>
<dbReference type="CDD" id="cd02016">
    <property type="entry name" value="TPP_E1_OGDC_like"/>
    <property type="match status" value="1"/>
</dbReference>
<dbReference type="NCBIfam" id="NF008907">
    <property type="entry name" value="PRK12270.1"/>
    <property type="match status" value="1"/>
</dbReference>
<organism evidence="8 9">
    <name type="scientific">Marivirga aurantiaca</name>
    <dbReference type="NCBI Taxonomy" id="2802615"/>
    <lineage>
        <taxon>Bacteria</taxon>
        <taxon>Pseudomonadati</taxon>
        <taxon>Bacteroidota</taxon>
        <taxon>Cytophagia</taxon>
        <taxon>Cytophagales</taxon>
        <taxon>Marivirgaceae</taxon>
        <taxon>Marivirga</taxon>
    </lineage>
</organism>
<keyword evidence="5 8" id="KW-0560">Oxidoreductase</keyword>
<dbReference type="InterPro" id="IPR005475">
    <property type="entry name" value="Transketolase-like_Pyr-bd"/>
</dbReference>
<dbReference type="Pfam" id="PF00676">
    <property type="entry name" value="E1_dh"/>
    <property type="match status" value="1"/>
</dbReference>
<dbReference type="GO" id="GO:0006099">
    <property type="term" value="P:tricarboxylic acid cycle"/>
    <property type="evidence" value="ECO:0007669"/>
    <property type="project" value="TreeGrafter"/>
</dbReference>
<dbReference type="PANTHER" id="PTHR23152">
    <property type="entry name" value="2-OXOGLUTARATE DEHYDROGENASE"/>
    <property type="match status" value="1"/>
</dbReference>
<evidence type="ECO:0000256" key="2">
    <source>
        <dbReference type="ARBA" id="ARBA00003906"/>
    </source>
</evidence>
<dbReference type="GO" id="GO:0030976">
    <property type="term" value="F:thiamine pyrophosphate binding"/>
    <property type="evidence" value="ECO:0007669"/>
    <property type="project" value="InterPro"/>
</dbReference>
<dbReference type="Pfam" id="PF02779">
    <property type="entry name" value="Transket_pyr"/>
    <property type="match status" value="1"/>
</dbReference>
<dbReference type="InterPro" id="IPR029061">
    <property type="entry name" value="THDP-binding"/>
</dbReference>
<dbReference type="EC" id="1.2.4.2" evidence="4"/>
<keyword evidence="6" id="KW-0786">Thiamine pyrophosphate</keyword>
<dbReference type="InterPro" id="IPR011603">
    <property type="entry name" value="2oxoglutarate_DH_E1"/>
</dbReference>
<dbReference type="InterPro" id="IPR042179">
    <property type="entry name" value="KGD_C_sf"/>
</dbReference>
<dbReference type="AlphaFoldDB" id="A0A934X0M4"/>
<dbReference type="NCBIfam" id="NF006914">
    <property type="entry name" value="PRK09404.1"/>
    <property type="match status" value="1"/>
</dbReference>
<comment type="cofactor">
    <cofactor evidence="1">
        <name>thiamine diphosphate</name>
        <dbReference type="ChEBI" id="CHEBI:58937"/>
    </cofactor>
</comment>
<dbReference type="GO" id="GO:0005829">
    <property type="term" value="C:cytosol"/>
    <property type="evidence" value="ECO:0007669"/>
    <property type="project" value="TreeGrafter"/>
</dbReference>
<evidence type="ECO:0000256" key="4">
    <source>
        <dbReference type="ARBA" id="ARBA00012280"/>
    </source>
</evidence>
<evidence type="ECO:0000256" key="5">
    <source>
        <dbReference type="ARBA" id="ARBA00023002"/>
    </source>
</evidence>
<dbReference type="Pfam" id="PF16870">
    <property type="entry name" value="OxoGdeHyase_C"/>
    <property type="match status" value="1"/>
</dbReference>
<comment type="caution">
    <text evidence="8">The sequence shown here is derived from an EMBL/GenBank/DDBJ whole genome shotgun (WGS) entry which is preliminary data.</text>
</comment>